<dbReference type="RefSeq" id="WP_185031435.1">
    <property type="nucleotide sequence ID" value="NZ_BNBN01000010.1"/>
</dbReference>
<organism evidence="3 4">
    <name type="scientific">Streptomyces candidus</name>
    <dbReference type="NCBI Taxonomy" id="67283"/>
    <lineage>
        <taxon>Bacteria</taxon>
        <taxon>Bacillati</taxon>
        <taxon>Actinomycetota</taxon>
        <taxon>Actinomycetes</taxon>
        <taxon>Kitasatosporales</taxon>
        <taxon>Streptomycetaceae</taxon>
        <taxon>Streptomyces</taxon>
    </lineage>
</organism>
<dbReference type="SMART" id="SM00849">
    <property type="entry name" value="Lactamase_B"/>
    <property type="match status" value="1"/>
</dbReference>
<dbReference type="PANTHER" id="PTHR23131:SF4">
    <property type="entry name" value="METALLO-BETA-LACTAMASE SUPERFAMILY POTEIN"/>
    <property type="match status" value="1"/>
</dbReference>
<sequence>MEQQRTSAPDRAEGSPLLPDQPADWTEPGAHRVGDHVHRIPLPLPLDDLAAVNVYLVEAPDALVLIDSGWAGPRTEEALGKALSTLGYALGDLTQILVTHGHWDHYTQALALRAALGVHVRVGRGERHSIEGLDLSGSAHPRQTARLRACGAGELADRVDALPVTPAERSMPFGPPDTWLDDGEHIHLADRRLKVIATPGHTRGHVVFADPAAGLLFAGDHVLPHITPSVGFEAVPEKSPLRSYRRSLRLVRELPNALLLPAHGPVSVGVHARVDELLAHHEERLDATLREVRAGAATAHAVARALPWTRRRRPLDALPDLHRMLAILETDAHLDVLAEARAVSYTWVEGVRHFAVRA</sequence>
<accession>A0A7X0HFL8</accession>
<dbReference type="InterPro" id="IPR036866">
    <property type="entry name" value="RibonucZ/Hydroxyglut_hydro"/>
</dbReference>
<evidence type="ECO:0000259" key="2">
    <source>
        <dbReference type="SMART" id="SM00849"/>
    </source>
</evidence>
<evidence type="ECO:0000256" key="1">
    <source>
        <dbReference type="SAM" id="MobiDB-lite"/>
    </source>
</evidence>
<comment type="caution">
    <text evidence="3">The sequence shown here is derived from an EMBL/GenBank/DDBJ whole genome shotgun (WGS) entry which is preliminary data.</text>
</comment>
<feature type="region of interest" description="Disordered" evidence="1">
    <location>
        <begin position="1"/>
        <end position="31"/>
    </location>
</feature>
<evidence type="ECO:0000313" key="3">
    <source>
        <dbReference type="EMBL" id="MBB6436734.1"/>
    </source>
</evidence>
<proteinExistence type="predicted"/>
<keyword evidence="4" id="KW-1185">Reference proteome</keyword>
<reference evidence="3 4" key="1">
    <citation type="submission" date="2020-08" db="EMBL/GenBank/DDBJ databases">
        <title>Genomic Encyclopedia of Type Strains, Phase IV (KMG-IV): sequencing the most valuable type-strain genomes for metagenomic binning, comparative biology and taxonomic classification.</title>
        <authorList>
            <person name="Goeker M."/>
        </authorList>
    </citation>
    <scope>NUCLEOTIDE SEQUENCE [LARGE SCALE GENOMIC DNA]</scope>
    <source>
        <strain evidence="3 4">DSM 40141</strain>
    </source>
</reference>
<dbReference type="AlphaFoldDB" id="A0A7X0HFL8"/>
<keyword evidence="3" id="KW-0378">Hydrolase</keyword>
<dbReference type="Pfam" id="PF00753">
    <property type="entry name" value="Lactamase_B"/>
    <property type="match status" value="1"/>
</dbReference>
<dbReference type="GO" id="GO:0016787">
    <property type="term" value="F:hydrolase activity"/>
    <property type="evidence" value="ECO:0007669"/>
    <property type="project" value="UniProtKB-KW"/>
</dbReference>
<dbReference type="PANTHER" id="PTHR23131">
    <property type="entry name" value="ENDORIBONUCLEASE LACTB2"/>
    <property type="match status" value="1"/>
</dbReference>
<dbReference type="EMBL" id="JACHEM010000007">
    <property type="protein sequence ID" value="MBB6436734.1"/>
    <property type="molecule type" value="Genomic_DNA"/>
</dbReference>
<feature type="domain" description="Metallo-beta-lactamase" evidence="2">
    <location>
        <begin position="51"/>
        <end position="263"/>
    </location>
</feature>
<dbReference type="InterPro" id="IPR001279">
    <property type="entry name" value="Metallo-B-lactamas"/>
</dbReference>
<dbReference type="Proteomes" id="UP000540423">
    <property type="component" value="Unassembled WGS sequence"/>
</dbReference>
<protein>
    <submittedName>
        <fullName evidence="3">Glyoxylase-like metal-dependent hydrolase (Beta-lactamase superfamily II)</fullName>
    </submittedName>
</protein>
<dbReference type="SUPFAM" id="SSF56281">
    <property type="entry name" value="Metallo-hydrolase/oxidoreductase"/>
    <property type="match status" value="1"/>
</dbReference>
<gene>
    <name evidence="3" type="ORF">HNQ79_003207</name>
</gene>
<name>A0A7X0HFL8_9ACTN</name>
<evidence type="ECO:0000313" key="4">
    <source>
        <dbReference type="Proteomes" id="UP000540423"/>
    </source>
</evidence>
<dbReference type="InterPro" id="IPR050662">
    <property type="entry name" value="Sec-metab_biosynth-thioest"/>
</dbReference>
<dbReference type="Gene3D" id="3.60.15.10">
    <property type="entry name" value="Ribonuclease Z/Hydroxyacylglutathione hydrolase-like"/>
    <property type="match status" value="1"/>
</dbReference>